<dbReference type="SMART" id="SM00448">
    <property type="entry name" value="REC"/>
    <property type="match status" value="1"/>
</dbReference>
<accession>A0A1I4YLF9</accession>
<sequence>MRVTNKPILLVEDDRVDMMMVIRALKQVHVTNHVVHLENGEDALNYLRDEDNEKPCIIFLDLNMPIMNGIEFLQTVKGDEQLMRIPVVVLTTSDEQQDKINSFDFGVSGYMAKPVDYAQFVEVMRSIDGYWTISEMP</sequence>
<dbReference type="PROSITE" id="PS50110">
    <property type="entry name" value="RESPONSE_REGULATORY"/>
    <property type="match status" value="1"/>
</dbReference>
<keyword evidence="1" id="KW-0597">Phosphoprotein</keyword>
<keyword evidence="4" id="KW-1185">Reference proteome</keyword>
<dbReference type="InterPro" id="IPR052893">
    <property type="entry name" value="TCS_response_regulator"/>
</dbReference>
<feature type="modified residue" description="4-aspartylphosphate" evidence="1">
    <location>
        <position position="61"/>
    </location>
</feature>
<dbReference type="OrthoDB" id="9793549at2"/>
<dbReference type="InterPro" id="IPR011006">
    <property type="entry name" value="CheY-like_superfamily"/>
</dbReference>
<dbReference type="Pfam" id="PF00072">
    <property type="entry name" value="Response_reg"/>
    <property type="match status" value="1"/>
</dbReference>
<name>A0A1I4YLF9_9PROT</name>
<evidence type="ECO:0000313" key="4">
    <source>
        <dbReference type="Proteomes" id="UP000183107"/>
    </source>
</evidence>
<organism evidence="3 4">
    <name type="scientific">Nitrosospira briensis</name>
    <dbReference type="NCBI Taxonomy" id="35799"/>
    <lineage>
        <taxon>Bacteria</taxon>
        <taxon>Pseudomonadati</taxon>
        <taxon>Pseudomonadota</taxon>
        <taxon>Betaproteobacteria</taxon>
        <taxon>Nitrosomonadales</taxon>
        <taxon>Nitrosomonadaceae</taxon>
        <taxon>Nitrosospira</taxon>
    </lineage>
</organism>
<dbReference type="Proteomes" id="UP000183107">
    <property type="component" value="Unassembled WGS sequence"/>
</dbReference>
<reference evidence="4" key="1">
    <citation type="submission" date="2016-10" db="EMBL/GenBank/DDBJ databases">
        <authorList>
            <person name="Varghese N."/>
        </authorList>
    </citation>
    <scope>NUCLEOTIDE SEQUENCE [LARGE SCALE GENOMIC DNA]</scope>
    <source>
        <strain evidence="4">Nsp8</strain>
    </source>
</reference>
<dbReference type="AlphaFoldDB" id="A0A1I4YLF9"/>
<dbReference type="RefSeq" id="WP_074794770.1">
    <property type="nucleotide sequence ID" value="NZ_FOVJ01000001.1"/>
</dbReference>
<protein>
    <submittedName>
        <fullName evidence="3">Response regulator receiver domain-containing protein</fullName>
    </submittedName>
</protein>
<dbReference type="InterPro" id="IPR001789">
    <property type="entry name" value="Sig_transdc_resp-reg_receiver"/>
</dbReference>
<evidence type="ECO:0000256" key="1">
    <source>
        <dbReference type="PROSITE-ProRule" id="PRU00169"/>
    </source>
</evidence>
<dbReference type="EMBL" id="FOVJ01000001">
    <property type="protein sequence ID" value="SFN38430.1"/>
    <property type="molecule type" value="Genomic_DNA"/>
</dbReference>
<dbReference type="SUPFAM" id="SSF52172">
    <property type="entry name" value="CheY-like"/>
    <property type="match status" value="1"/>
</dbReference>
<evidence type="ECO:0000259" key="2">
    <source>
        <dbReference type="PROSITE" id="PS50110"/>
    </source>
</evidence>
<dbReference type="CDD" id="cd17557">
    <property type="entry name" value="REC_Rcp-like"/>
    <property type="match status" value="1"/>
</dbReference>
<evidence type="ECO:0000313" key="3">
    <source>
        <dbReference type="EMBL" id="SFN38430.1"/>
    </source>
</evidence>
<dbReference type="GO" id="GO:0000160">
    <property type="term" value="P:phosphorelay signal transduction system"/>
    <property type="evidence" value="ECO:0007669"/>
    <property type="project" value="InterPro"/>
</dbReference>
<gene>
    <name evidence="3" type="ORF">SAMN05216386_0743</name>
</gene>
<feature type="domain" description="Response regulatory" evidence="2">
    <location>
        <begin position="7"/>
        <end position="128"/>
    </location>
</feature>
<proteinExistence type="predicted"/>
<dbReference type="PANTHER" id="PTHR44520">
    <property type="entry name" value="RESPONSE REGULATOR RCP1-RELATED"/>
    <property type="match status" value="1"/>
</dbReference>
<dbReference type="Gene3D" id="3.40.50.2300">
    <property type="match status" value="1"/>
</dbReference>